<protein>
    <recommendedName>
        <fullName evidence="3">RNA-binding protein KhpA</fullName>
    </recommendedName>
    <alternativeName>
        <fullName evidence="3">KH-domain protein A</fullName>
    </alternativeName>
</protein>
<keyword evidence="2 3" id="KW-0694">RNA-binding</keyword>
<dbReference type="STRING" id="234267.Acid_2571"/>
<dbReference type="InterPro" id="IPR020627">
    <property type="entry name" value="KhpA"/>
</dbReference>
<dbReference type="eggNOG" id="COG1837">
    <property type="taxonomic scope" value="Bacteria"/>
</dbReference>
<evidence type="ECO:0000313" key="4">
    <source>
        <dbReference type="EMBL" id="ABJ83560.1"/>
    </source>
</evidence>
<keyword evidence="3" id="KW-0143">Chaperone</keyword>
<gene>
    <name evidence="3" type="primary">khpA</name>
    <name evidence="4" type="ordered locus">Acid_2571</name>
</gene>
<dbReference type="GO" id="GO:0005737">
    <property type="term" value="C:cytoplasm"/>
    <property type="evidence" value="ECO:0007669"/>
    <property type="project" value="UniProtKB-SubCell"/>
</dbReference>
<dbReference type="EMBL" id="CP000473">
    <property type="protein sequence ID" value="ABJ83560.1"/>
    <property type="molecule type" value="Genomic_DNA"/>
</dbReference>
<dbReference type="AlphaFoldDB" id="Q024L6"/>
<sequence>MKQLIEDIAKALVDIPEEVAVRAVEGEQVTVLELKVAPSDLGKVIGKQGRTARSIRTILGAAGMKLNRRFTLEILE</sequence>
<dbReference type="HAMAP" id="MF_00088">
    <property type="entry name" value="KhpA"/>
    <property type="match status" value="1"/>
</dbReference>
<evidence type="ECO:0000256" key="3">
    <source>
        <dbReference type="HAMAP-Rule" id="MF_00088"/>
    </source>
</evidence>
<dbReference type="PROSITE" id="PS50084">
    <property type="entry name" value="KH_TYPE_1"/>
    <property type="match status" value="1"/>
</dbReference>
<dbReference type="GO" id="GO:0008360">
    <property type="term" value="P:regulation of cell shape"/>
    <property type="evidence" value="ECO:0007669"/>
    <property type="project" value="UniProtKB-KW"/>
</dbReference>
<dbReference type="Pfam" id="PF13083">
    <property type="entry name" value="KH_KhpA-B"/>
    <property type="match status" value="1"/>
</dbReference>
<dbReference type="InterPro" id="IPR015946">
    <property type="entry name" value="KH_dom-like_a/b"/>
</dbReference>
<dbReference type="PANTHER" id="PTHR34654">
    <property type="entry name" value="UPF0109 PROTEIN SCO5592"/>
    <property type="match status" value="1"/>
</dbReference>
<dbReference type="PANTHER" id="PTHR34654:SF1">
    <property type="entry name" value="RNA-BINDING PROTEIN KHPA"/>
    <property type="match status" value="1"/>
</dbReference>
<accession>Q024L6</accession>
<keyword evidence="3" id="KW-0133">Cell shape</keyword>
<reference evidence="4" key="1">
    <citation type="submission" date="2006-10" db="EMBL/GenBank/DDBJ databases">
        <title>Complete sequence of Solibacter usitatus Ellin6076.</title>
        <authorList>
            <consortium name="US DOE Joint Genome Institute"/>
            <person name="Copeland A."/>
            <person name="Lucas S."/>
            <person name="Lapidus A."/>
            <person name="Barry K."/>
            <person name="Detter J.C."/>
            <person name="Glavina del Rio T."/>
            <person name="Hammon N."/>
            <person name="Israni S."/>
            <person name="Dalin E."/>
            <person name="Tice H."/>
            <person name="Pitluck S."/>
            <person name="Thompson L.S."/>
            <person name="Brettin T."/>
            <person name="Bruce D."/>
            <person name="Han C."/>
            <person name="Tapia R."/>
            <person name="Gilna P."/>
            <person name="Schmutz J."/>
            <person name="Larimer F."/>
            <person name="Land M."/>
            <person name="Hauser L."/>
            <person name="Kyrpides N."/>
            <person name="Mikhailova N."/>
            <person name="Janssen P.H."/>
            <person name="Kuske C.R."/>
            <person name="Richardson P."/>
        </authorList>
    </citation>
    <scope>NUCLEOTIDE SEQUENCE</scope>
    <source>
        <strain evidence="4">Ellin6076</strain>
    </source>
</reference>
<dbReference type="InParanoid" id="Q024L6"/>
<dbReference type="SUPFAM" id="SSF54814">
    <property type="entry name" value="Prokaryotic type KH domain (KH-domain type II)"/>
    <property type="match status" value="1"/>
</dbReference>
<dbReference type="Gene3D" id="3.30.300.20">
    <property type="match status" value="1"/>
</dbReference>
<comment type="subunit">
    <text evidence="3">Forms a complex with KhpB.</text>
</comment>
<comment type="subcellular location">
    <subcellularLocation>
        <location evidence="3">Cytoplasm</location>
    </subcellularLocation>
</comment>
<dbReference type="GO" id="GO:0009252">
    <property type="term" value="P:peptidoglycan biosynthetic process"/>
    <property type="evidence" value="ECO:0007669"/>
    <property type="project" value="UniProtKB-UniRule"/>
</dbReference>
<dbReference type="GO" id="GO:0071555">
    <property type="term" value="P:cell wall organization"/>
    <property type="evidence" value="ECO:0007669"/>
    <property type="project" value="UniProtKB-KW"/>
</dbReference>
<organism evidence="4">
    <name type="scientific">Solibacter usitatus (strain Ellin6076)</name>
    <dbReference type="NCBI Taxonomy" id="234267"/>
    <lineage>
        <taxon>Bacteria</taxon>
        <taxon>Pseudomonadati</taxon>
        <taxon>Acidobacteriota</taxon>
        <taxon>Terriglobia</taxon>
        <taxon>Bryobacterales</taxon>
        <taxon>Solibacteraceae</taxon>
        <taxon>Candidatus Solibacter</taxon>
    </lineage>
</organism>
<dbReference type="KEGG" id="sus:Acid_2571"/>
<proteinExistence type="inferred from homology"/>
<dbReference type="InterPro" id="IPR009019">
    <property type="entry name" value="KH_sf_prok-type"/>
</dbReference>
<dbReference type="OrthoDB" id="9812389at2"/>
<dbReference type="HOGENOM" id="CLU_132074_1_1_0"/>
<evidence type="ECO:0000256" key="1">
    <source>
        <dbReference type="ARBA" id="ARBA00022490"/>
    </source>
</evidence>
<dbReference type="GO" id="GO:0003723">
    <property type="term" value="F:RNA binding"/>
    <property type="evidence" value="ECO:0007669"/>
    <property type="project" value="UniProtKB-UniRule"/>
</dbReference>
<comment type="similarity">
    <text evidence="3">Belongs to the KhpA RNA-binding protein family.</text>
</comment>
<dbReference type="CDD" id="cd22533">
    <property type="entry name" value="KH-II_YlqC-like"/>
    <property type="match status" value="1"/>
</dbReference>
<comment type="function">
    <text evidence="3">A probable RNA chaperone. Forms a complex with KhpB which binds to cellular RNA and controls its expression. Plays a role in peptidoglycan (PG) homeostasis and cell length regulation.</text>
</comment>
<keyword evidence="1 3" id="KW-0963">Cytoplasm</keyword>
<evidence type="ECO:0000256" key="2">
    <source>
        <dbReference type="ARBA" id="ARBA00022884"/>
    </source>
</evidence>
<keyword evidence="3" id="KW-0961">Cell wall biogenesis/degradation</keyword>
<name>Q024L6_SOLUE</name>